<dbReference type="Pfam" id="PF02618">
    <property type="entry name" value="YceG"/>
    <property type="match status" value="1"/>
</dbReference>
<feature type="site" description="Important for catalytic activity" evidence="7">
    <location>
        <position position="225"/>
    </location>
</feature>
<comment type="caution">
    <text evidence="8">The sequence shown here is derived from an EMBL/GenBank/DDBJ whole genome shotgun (WGS) entry which is preliminary data.</text>
</comment>
<keyword evidence="3 7" id="KW-1133">Transmembrane helix</keyword>
<evidence type="ECO:0000256" key="5">
    <source>
        <dbReference type="ARBA" id="ARBA00023239"/>
    </source>
</evidence>
<protein>
    <recommendedName>
        <fullName evidence="7">Endolytic murein transglycosylase</fullName>
        <ecNumber evidence="7">4.2.2.29</ecNumber>
    </recommendedName>
    <alternativeName>
        <fullName evidence="7">Peptidoglycan lytic transglycosylase</fullName>
    </alternativeName>
    <alternativeName>
        <fullName evidence="7">Peptidoglycan polymerization terminase</fullName>
    </alternativeName>
</protein>
<evidence type="ECO:0000256" key="1">
    <source>
        <dbReference type="ARBA" id="ARBA00022475"/>
    </source>
</evidence>
<comment type="function">
    <text evidence="7">Functions as a peptidoglycan terminase that cleaves nascent peptidoglycan strands endolytically to terminate their elongation.</text>
</comment>
<dbReference type="EMBL" id="VYXP01000004">
    <property type="protein sequence ID" value="KAA9132009.1"/>
    <property type="molecule type" value="Genomic_DNA"/>
</dbReference>
<keyword evidence="6 7" id="KW-0961">Cell wall biogenesis/degradation</keyword>
<organism evidence="8 9">
    <name type="scientific">Marinihelvus fidelis</name>
    <dbReference type="NCBI Taxonomy" id="2613842"/>
    <lineage>
        <taxon>Bacteria</taxon>
        <taxon>Pseudomonadati</taxon>
        <taxon>Pseudomonadota</taxon>
        <taxon>Gammaproteobacteria</taxon>
        <taxon>Chromatiales</taxon>
        <taxon>Wenzhouxiangellaceae</taxon>
        <taxon>Marinihelvus</taxon>
    </lineage>
</organism>
<gene>
    <name evidence="7 8" type="primary">mltG</name>
    <name evidence="8" type="ORF">F3N42_07515</name>
</gene>
<comment type="similarity">
    <text evidence="7">Belongs to the transglycosylase MltG family.</text>
</comment>
<dbReference type="NCBIfam" id="TIGR00247">
    <property type="entry name" value="endolytic transglycosylase MltG"/>
    <property type="match status" value="1"/>
</dbReference>
<evidence type="ECO:0000256" key="4">
    <source>
        <dbReference type="ARBA" id="ARBA00023136"/>
    </source>
</evidence>
<name>A0A5N0TFH3_9GAMM</name>
<evidence type="ECO:0000256" key="7">
    <source>
        <dbReference type="HAMAP-Rule" id="MF_02065"/>
    </source>
</evidence>
<accession>A0A5N0TFH3</accession>
<dbReference type="CDD" id="cd08010">
    <property type="entry name" value="MltG_like"/>
    <property type="match status" value="1"/>
</dbReference>
<dbReference type="Gene3D" id="3.30.1490.480">
    <property type="entry name" value="Endolytic murein transglycosylase"/>
    <property type="match status" value="1"/>
</dbReference>
<keyword evidence="9" id="KW-1185">Reference proteome</keyword>
<dbReference type="PANTHER" id="PTHR30518:SF2">
    <property type="entry name" value="ENDOLYTIC MUREIN TRANSGLYCOSYLASE"/>
    <property type="match status" value="1"/>
</dbReference>
<evidence type="ECO:0000313" key="9">
    <source>
        <dbReference type="Proteomes" id="UP000325372"/>
    </source>
</evidence>
<evidence type="ECO:0000256" key="2">
    <source>
        <dbReference type="ARBA" id="ARBA00022692"/>
    </source>
</evidence>
<evidence type="ECO:0000256" key="3">
    <source>
        <dbReference type="ARBA" id="ARBA00022989"/>
    </source>
</evidence>
<proteinExistence type="inferred from homology"/>
<dbReference type="EC" id="4.2.2.29" evidence="7"/>
<dbReference type="GO" id="GO:0008932">
    <property type="term" value="F:lytic endotransglycosylase activity"/>
    <property type="evidence" value="ECO:0007669"/>
    <property type="project" value="UniProtKB-UniRule"/>
</dbReference>
<dbReference type="Gene3D" id="3.30.160.60">
    <property type="entry name" value="Classic Zinc Finger"/>
    <property type="match status" value="1"/>
</dbReference>
<reference evidence="8 9" key="1">
    <citation type="submission" date="2019-09" db="EMBL/GenBank/DDBJ databases">
        <title>Wenzhouxiangella sp. Genome sequencing and assembly.</title>
        <authorList>
            <person name="Zhang R."/>
        </authorList>
    </citation>
    <scope>NUCLEOTIDE SEQUENCE [LARGE SCALE GENOMIC DNA]</scope>
    <source>
        <strain evidence="8 9">W260</strain>
    </source>
</reference>
<keyword evidence="2 7" id="KW-0812">Transmembrane</keyword>
<dbReference type="PANTHER" id="PTHR30518">
    <property type="entry name" value="ENDOLYTIC MUREIN TRANSGLYCOSYLASE"/>
    <property type="match status" value="1"/>
</dbReference>
<keyword evidence="7" id="KW-0997">Cell inner membrane</keyword>
<comment type="catalytic activity">
    <reaction evidence="7">
        <text>a peptidoglycan chain = a peptidoglycan chain with N-acetyl-1,6-anhydromuramyl-[peptide] at the reducing end + a peptidoglycan chain with N-acetylglucosamine at the non-reducing end.</text>
        <dbReference type="EC" id="4.2.2.29"/>
    </reaction>
</comment>
<dbReference type="Proteomes" id="UP000325372">
    <property type="component" value="Unassembled WGS sequence"/>
</dbReference>
<sequence length="345" mass="37958">MTQGSRWSAGRVVVVALLSLVVLLAGVAAFGWGQYRAFLDRPLDVPAAGLVLEVQRGDHLGRVVEYLETQGATRNDWRWRLLARLQPATIQAGEFMVPAGTRPLDLVQRLESGEVIQHRFTIVEGWRYRDLAKALLAEPRLAVDPALLAEDAVMATIGAEEAHPEGWFLPETYAWVAGDTAIDLLRRAHGAMRDALAAEWSDRDPDAPLDSAYELLILASIVEKETAVASERAEVAGVFARRLSARWRLETDPTVIYGLGDQFDGDIRYRDLRADTPYNTYTRYGLPPTPIALPGRKALAATARPAAGTAMFFVADGRGGHVFSDTLEEHNRAVRAYLDQTRDGG</sequence>
<dbReference type="RefSeq" id="WP_150863799.1">
    <property type="nucleotide sequence ID" value="NZ_VYXP01000004.1"/>
</dbReference>
<dbReference type="InterPro" id="IPR003770">
    <property type="entry name" value="MLTG-like"/>
</dbReference>
<dbReference type="AlphaFoldDB" id="A0A5N0TFH3"/>
<dbReference type="GO" id="GO:0071555">
    <property type="term" value="P:cell wall organization"/>
    <property type="evidence" value="ECO:0007669"/>
    <property type="project" value="UniProtKB-KW"/>
</dbReference>
<evidence type="ECO:0000313" key="8">
    <source>
        <dbReference type="EMBL" id="KAA9132009.1"/>
    </source>
</evidence>
<dbReference type="GO" id="GO:0009252">
    <property type="term" value="P:peptidoglycan biosynthetic process"/>
    <property type="evidence" value="ECO:0007669"/>
    <property type="project" value="UniProtKB-UniRule"/>
</dbReference>
<keyword evidence="4 7" id="KW-0472">Membrane</keyword>
<dbReference type="GO" id="GO:0005886">
    <property type="term" value="C:plasma membrane"/>
    <property type="evidence" value="ECO:0007669"/>
    <property type="project" value="UniProtKB-UniRule"/>
</dbReference>
<keyword evidence="5 7" id="KW-0456">Lyase</keyword>
<dbReference type="HAMAP" id="MF_02065">
    <property type="entry name" value="MltG"/>
    <property type="match status" value="1"/>
</dbReference>
<keyword evidence="1 7" id="KW-1003">Cell membrane</keyword>
<evidence type="ECO:0000256" key="6">
    <source>
        <dbReference type="ARBA" id="ARBA00023316"/>
    </source>
</evidence>